<feature type="compositionally biased region" description="Low complexity" evidence="1">
    <location>
        <begin position="112"/>
        <end position="128"/>
    </location>
</feature>
<feature type="compositionally biased region" description="Low complexity" evidence="1">
    <location>
        <begin position="135"/>
        <end position="145"/>
    </location>
</feature>
<evidence type="ECO:0000259" key="2">
    <source>
        <dbReference type="SMART" id="SM01016"/>
    </source>
</evidence>
<evidence type="ECO:0000256" key="1">
    <source>
        <dbReference type="SAM" id="MobiDB-lite"/>
    </source>
</evidence>
<dbReference type="InterPro" id="IPR005148">
    <property type="entry name" value="Arg-tRNA-synth_N"/>
</dbReference>
<dbReference type="InterPro" id="IPR036695">
    <property type="entry name" value="Arg-tRNA-synth_N_sf"/>
</dbReference>
<dbReference type="GO" id="GO:0006420">
    <property type="term" value="P:arginyl-tRNA aminoacylation"/>
    <property type="evidence" value="ECO:0007669"/>
    <property type="project" value="InterPro"/>
</dbReference>
<gene>
    <name evidence="3" type="ORF">MHIB_41230</name>
</gene>
<sequence>MTPRSGRIAQNHRCRGAGQHDLDTAALPATVTVERPRNPEHGDYATNLALQLGKKVGANPRELAGWLAQALEQADGIAAAEVAGPGFVNLRIEASAQGAVVANIVAAGADYGHSASSPTSTSTSSSSRPTPPAPSTSAAPAGPRSVTRWAAAEHQGAAVTREYYFNDHGAQIDRFANSLIAAARASPPRGRLRRRLHH</sequence>
<protein>
    <recommendedName>
        <fullName evidence="2">Arginyl tRNA synthetase N-terminal domain-containing protein</fullName>
    </recommendedName>
</protein>
<dbReference type="EMBL" id="AP022609">
    <property type="protein sequence ID" value="BBZ25705.1"/>
    <property type="molecule type" value="Genomic_DNA"/>
</dbReference>
<proteinExistence type="predicted"/>
<organism evidence="3 4">
    <name type="scientific">Mycolicibacter hiberniae</name>
    <dbReference type="NCBI Taxonomy" id="29314"/>
    <lineage>
        <taxon>Bacteria</taxon>
        <taxon>Bacillati</taxon>
        <taxon>Actinomycetota</taxon>
        <taxon>Actinomycetes</taxon>
        <taxon>Mycobacteriales</taxon>
        <taxon>Mycobacteriaceae</taxon>
        <taxon>Mycolicibacter</taxon>
    </lineage>
</organism>
<evidence type="ECO:0000313" key="4">
    <source>
        <dbReference type="Proteomes" id="UP000467260"/>
    </source>
</evidence>
<dbReference type="GO" id="GO:0004814">
    <property type="term" value="F:arginine-tRNA ligase activity"/>
    <property type="evidence" value="ECO:0007669"/>
    <property type="project" value="InterPro"/>
</dbReference>
<name>A0A7I7X8Z9_9MYCO</name>
<dbReference type="SMART" id="SM01016">
    <property type="entry name" value="Arg_tRNA_synt_N"/>
    <property type="match status" value="1"/>
</dbReference>
<dbReference type="SUPFAM" id="SSF55190">
    <property type="entry name" value="Arginyl-tRNA synthetase (ArgRS), N-terminal 'additional' domain"/>
    <property type="match status" value="1"/>
</dbReference>
<dbReference type="GO" id="GO:0005524">
    <property type="term" value="F:ATP binding"/>
    <property type="evidence" value="ECO:0007669"/>
    <property type="project" value="InterPro"/>
</dbReference>
<dbReference type="AlphaFoldDB" id="A0A7I7X8Z9"/>
<dbReference type="Pfam" id="PF03485">
    <property type="entry name" value="Arg_tRNA_synt_N"/>
    <property type="match status" value="1"/>
</dbReference>
<dbReference type="KEGG" id="mhib:MHIB_41230"/>
<accession>A0A7I7X8Z9</accession>
<dbReference type="Gene3D" id="3.30.1360.70">
    <property type="entry name" value="Arginyl tRNA synthetase N-terminal domain"/>
    <property type="match status" value="1"/>
</dbReference>
<dbReference type="GO" id="GO:0005737">
    <property type="term" value="C:cytoplasm"/>
    <property type="evidence" value="ECO:0007669"/>
    <property type="project" value="InterPro"/>
</dbReference>
<feature type="region of interest" description="Disordered" evidence="1">
    <location>
        <begin position="112"/>
        <end position="146"/>
    </location>
</feature>
<keyword evidence="4" id="KW-1185">Reference proteome</keyword>
<dbReference type="Proteomes" id="UP000467260">
    <property type="component" value="Chromosome"/>
</dbReference>
<feature type="domain" description="Arginyl tRNA synthetase N-terminal" evidence="2">
    <location>
        <begin position="6"/>
        <end position="92"/>
    </location>
</feature>
<evidence type="ECO:0000313" key="3">
    <source>
        <dbReference type="EMBL" id="BBZ25705.1"/>
    </source>
</evidence>
<reference evidence="3 4" key="1">
    <citation type="journal article" date="2019" name="Emerg. Microbes Infect.">
        <title>Comprehensive subspecies identification of 175 nontuberculous mycobacteria species based on 7547 genomic profiles.</title>
        <authorList>
            <person name="Matsumoto Y."/>
            <person name="Kinjo T."/>
            <person name="Motooka D."/>
            <person name="Nabeya D."/>
            <person name="Jung N."/>
            <person name="Uechi K."/>
            <person name="Horii T."/>
            <person name="Iida T."/>
            <person name="Fujita J."/>
            <person name="Nakamura S."/>
        </authorList>
    </citation>
    <scope>NUCLEOTIDE SEQUENCE [LARGE SCALE GENOMIC DNA]</scope>
    <source>
        <strain evidence="3 4">JCM 13571</strain>
    </source>
</reference>